<dbReference type="PANTHER" id="PTHR19308:SF8">
    <property type="entry name" value="STAR-RELATED LIPID TRANSFER PROTEIN 7, MITOCHONDRIAL"/>
    <property type="match status" value="1"/>
</dbReference>
<dbReference type="PROSITE" id="PS50848">
    <property type="entry name" value="START"/>
    <property type="match status" value="1"/>
</dbReference>
<evidence type="ECO:0000313" key="15">
    <source>
        <dbReference type="Proteomes" id="UP001445076"/>
    </source>
</evidence>
<keyword evidence="2" id="KW-0813">Transport</keyword>
<dbReference type="Proteomes" id="UP001445076">
    <property type="component" value="Unassembled WGS sequence"/>
</dbReference>
<comment type="caution">
    <text evidence="14">The sequence shown here is derived from an EMBL/GenBank/DDBJ whole genome shotgun (WGS) entry which is preliminary data.</text>
</comment>
<feature type="region of interest" description="Disordered" evidence="12">
    <location>
        <begin position="551"/>
        <end position="584"/>
    </location>
</feature>
<evidence type="ECO:0000256" key="10">
    <source>
        <dbReference type="ARBA" id="ARBA00077188"/>
    </source>
</evidence>
<evidence type="ECO:0000256" key="1">
    <source>
        <dbReference type="ARBA" id="ARBA00004496"/>
    </source>
</evidence>
<dbReference type="EMBL" id="JARKIK010000050">
    <property type="protein sequence ID" value="KAK8734491.1"/>
    <property type="molecule type" value="Genomic_DNA"/>
</dbReference>
<dbReference type="InterPro" id="IPR002913">
    <property type="entry name" value="START_lipid-bd_dom"/>
</dbReference>
<evidence type="ECO:0000256" key="8">
    <source>
        <dbReference type="ARBA" id="ARBA00063535"/>
    </source>
</evidence>
<dbReference type="FunFam" id="3.30.530.20:FF:000017">
    <property type="entry name" value="Phosphatidylcholine transfer protein, putative"/>
    <property type="match status" value="1"/>
</dbReference>
<dbReference type="GO" id="GO:0008289">
    <property type="term" value="F:lipid binding"/>
    <property type="evidence" value="ECO:0007669"/>
    <property type="project" value="UniProtKB-KW"/>
</dbReference>
<proteinExistence type="predicted"/>
<evidence type="ECO:0000256" key="2">
    <source>
        <dbReference type="ARBA" id="ARBA00022448"/>
    </source>
</evidence>
<evidence type="ECO:0000256" key="5">
    <source>
        <dbReference type="ARBA" id="ARBA00022990"/>
    </source>
</evidence>
<feature type="compositionally biased region" description="Basic and acidic residues" evidence="12">
    <location>
        <begin position="745"/>
        <end position="759"/>
    </location>
</feature>
<keyword evidence="5" id="KW-0007">Acetylation</keyword>
<evidence type="ECO:0000259" key="13">
    <source>
        <dbReference type="PROSITE" id="PS50848"/>
    </source>
</evidence>
<evidence type="ECO:0000256" key="6">
    <source>
        <dbReference type="ARBA" id="ARBA00023055"/>
    </source>
</evidence>
<dbReference type="InterPro" id="IPR023393">
    <property type="entry name" value="START-like_dom_sf"/>
</dbReference>
<keyword evidence="15" id="KW-1185">Reference proteome</keyword>
<evidence type="ECO:0000256" key="12">
    <source>
        <dbReference type="SAM" id="MobiDB-lite"/>
    </source>
</evidence>
<protein>
    <recommendedName>
        <fullName evidence="9">Phosphatidylcholine transfer protein</fullName>
    </recommendedName>
    <alternativeName>
        <fullName evidence="11">START domain-containing protein 2</fullName>
    </alternativeName>
    <alternativeName>
        <fullName evidence="10">StAR-related lipid transfer protein 2</fullName>
    </alternativeName>
</protein>
<dbReference type="InterPro" id="IPR051213">
    <property type="entry name" value="START_lipid_transfer"/>
</dbReference>
<comment type="subunit">
    <text evidence="8">Interacts with ACOT13/THEM2.</text>
</comment>
<dbReference type="GO" id="GO:0006869">
    <property type="term" value="P:lipid transport"/>
    <property type="evidence" value="ECO:0007669"/>
    <property type="project" value="UniProtKB-KW"/>
</dbReference>
<evidence type="ECO:0000256" key="11">
    <source>
        <dbReference type="ARBA" id="ARBA00079049"/>
    </source>
</evidence>
<dbReference type="Pfam" id="PF01852">
    <property type="entry name" value="START"/>
    <property type="match status" value="1"/>
</dbReference>
<reference evidence="14 15" key="1">
    <citation type="journal article" date="2024" name="BMC Genomics">
        <title>Genome assembly of redclaw crayfish (Cherax quadricarinatus) provides insights into its immune adaptation and hypoxia tolerance.</title>
        <authorList>
            <person name="Liu Z."/>
            <person name="Zheng J."/>
            <person name="Li H."/>
            <person name="Fang K."/>
            <person name="Wang S."/>
            <person name="He J."/>
            <person name="Zhou D."/>
            <person name="Weng S."/>
            <person name="Chi M."/>
            <person name="Gu Z."/>
            <person name="He J."/>
            <person name="Li F."/>
            <person name="Wang M."/>
        </authorList>
    </citation>
    <scope>NUCLEOTIDE SEQUENCE [LARGE SCALE GENOMIC DNA]</scope>
    <source>
        <strain evidence="14">ZL_2023a</strain>
    </source>
</reference>
<dbReference type="Gene3D" id="3.30.530.20">
    <property type="match status" value="1"/>
</dbReference>
<keyword evidence="7" id="KW-0446">Lipid-binding</keyword>
<evidence type="ECO:0000313" key="14">
    <source>
        <dbReference type="EMBL" id="KAK8734491.1"/>
    </source>
</evidence>
<feature type="compositionally biased region" description="Polar residues" evidence="12">
    <location>
        <begin position="728"/>
        <end position="744"/>
    </location>
</feature>
<feature type="compositionally biased region" description="Basic and acidic residues" evidence="12">
    <location>
        <begin position="711"/>
        <end position="727"/>
    </location>
</feature>
<keyword evidence="3" id="KW-0963">Cytoplasm</keyword>
<name>A0AAW0X478_CHEQU</name>
<feature type="compositionally biased region" description="Low complexity" evidence="12">
    <location>
        <begin position="766"/>
        <end position="788"/>
    </location>
</feature>
<evidence type="ECO:0000256" key="4">
    <source>
        <dbReference type="ARBA" id="ARBA00022553"/>
    </source>
</evidence>
<comment type="subcellular location">
    <subcellularLocation>
        <location evidence="1">Cytoplasm</location>
    </subcellularLocation>
</comment>
<dbReference type="AlphaFoldDB" id="A0AAW0X478"/>
<evidence type="ECO:0000256" key="7">
    <source>
        <dbReference type="ARBA" id="ARBA00023121"/>
    </source>
</evidence>
<organism evidence="14 15">
    <name type="scientific">Cherax quadricarinatus</name>
    <name type="common">Australian red claw crayfish</name>
    <dbReference type="NCBI Taxonomy" id="27406"/>
    <lineage>
        <taxon>Eukaryota</taxon>
        <taxon>Metazoa</taxon>
        <taxon>Ecdysozoa</taxon>
        <taxon>Arthropoda</taxon>
        <taxon>Crustacea</taxon>
        <taxon>Multicrustacea</taxon>
        <taxon>Malacostraca</taxon>
        <taxon>Eumalacostraca</taxon>
        <taxon>Eucarida</taxon>
        <taxon>Decapoda</taxon>
        <taxon>Pleocyemata</taxon>
        <taxon>Astacidea</taxon>
        <taxon>Parastacoidea</taxon>
        <taxon>Parastacidae</taxon>
        <taxon>Cherax</taxon>
    </lineage>
</organism>
<dbReference type="GO" id="GO:0005829">
    <property type="term" value="C:cytosol"/>
    <property type="evidence" value="ECO:0007669"/>
    <property type="project" value="UniProtKB-ARBA"/>
</dbReference>
<sequence>MMAGGWPGLPQAYRNVVSLGCGRHYGGQVARNRLLLAPRTHARPSHYKTIHGTRSKKTSGAISWNLLGILVGQGRQSQILERLKEVTLYLLRTIVRQCEVHTAQKFRRGLQLYSVYSRMWGEEVARTMFANFRRVLISRGRHMLLSAVCFTNFNWDKEKIPREKLERAKNDLNSVGDLCRATVDCENCGKRQVIDQQMANVDYCICSGRVGYTNTSRKYESWEPFIEREHHIVWRQRHHIHKHLYAYKVYGTYDDVSLSAFMEVQLNTSFRSEWDDTALQLRVLDSDGDSNSDLIYWLVKFPHFFANRDYIFKRRFSVNRERNEVVVMSEAISPDYIPEEKGIHRVNEYWSTMVIRAHEDIHKPGIEYTLTYFDNPGTSLPQSVTNFIAATGFPNFLRKIHEAALSLQAVHEKGMDVYISLPKELRYPTRKIEELTLGRSVEPVSPVSKELEVADSATEDSQFRTNDNLLEGELLHIQKNTIVENDVKEDQVSHVMSLFEVGNANEFSFDSPSNKYSEKNLSEAQEVSCSEDSDIPVDKSSEVLPIMSIREGKENHGVEGDGPPIRNIASSKIENDSGDLSQDDLSSSDRLLHVQLGSRNVEVDLLEGMEVVAPDLEKKTLLLKKIEKIKANAQGAKHGSGIKKLICKVKSFQEHALQKREQSIRKMEELSRKSHYDHSGIDEKTLMQLKLLFQAMRDVLQADKDIRTGKSLRNVHENYHKKDHPDTNAENLTSETYSDSSASEQADKSRHAEDDRKDSVSPLSEQNLQLNTNKTNKTLNGNAKDSQPPDGPPPCDSGGLPFSVTMTASSEKTNITNSSEVEAYSNTQLDHSVSEKEKGVMNWYSSWLYVPSISGWWGSDNVQSSIKYENSIDPDRHSTKELCNDESSSESFIAQVWYVVGLGWIFHSETKLNVDQVNQESKLQVKADESPVSKNDCDKDTDRNSKWYWYPITGLSRVYTWAFGTSKENA</sequence>
<keyword evidence="4" id="KW-0597">Phosphoprotein</keyword>
<evidence type="ECO:0000256" key="9">
    <source>
        <dbReference type="ARBA" id="ARBA00069061"/>
    </source>
</evidence>
<accession>A0AAW0X478</accession>
<dbReference type="PANTHER" id="PTHR19308">
    <property type="entry name" value="PHOSPHATIDYLCHOLINE TRANSFER PROTEIN"/>
    <property type="match status" value="1"/>
</dbReference>
<evidence type="ECO:0000256" key="3">
    <source>
        <dbReference type="ARBA" id="ARBA00022490"/>
    </source>
</evidence>
<feature type="region of interest" description="Disordered" evidence="12">
    <location>
        <begin position="711"/>
        <end position="804"/>
    </location>
</feature>
<keyword evidence="6" id="KW-0445">Lipid transport</keyword>
<gene>
    <name evidence="14" type="ORF">OTU49_005841</name>
</gene>
<dbReference type="SUPFAM" id="SSF55961">
    <property type="entry name" value="Bet v1-like"/>
    <property type="match status" value="1"/>
</dbReference>
<feature type="domain" description="START" evidence="13">
    <location>
        <begin position="220"/>
        <end position="409"/>
    </location>
</feature>